<dbReference type="Gene3D" id="3.40.30.10">
    <property type="entry name" value="Glutaredoxin"/>
    <property type="match status" value="3"/>
</dbReference>
<feature type="signal peptide" evidence="1">
    <location>
        <begin position="1"/>
        <end position="28"/>
    </location>
</feature>
<evidence type="ECO:0000259" key="2">
    <source>
        <dbReference type="PROSITE" id="PS51352"/>
    </source>
</evidence>
<dbReference type="SUPFAM" id="SSF52833">
    <property type="entry name" value="Thioredoxin-like"/>
    <property type="match status" value="2"/>
</dbReference>
<evidence type="ECO:0000313" key="4">
    <source>
        <dbReference type="Proteomes" id="UP001200034"/>
    </source>
</evidence>
<protein>
    <recommendedName>
        <fullName evidence="2">Thioredoxin domain-containing protein</fullName>
    </recommendedName>
</protein>
<dbReference type="Proteomes" id="UP001200034">
    <property type="component" value="Unassembled WGS sequence"/>
</dbReference>
<comment type="caution">
    <text evidence="3">The sequence shown here is derived from an EMBL/GenBank/DDBJ whole genome shotgun (WGS) entry which is preliminary data.</text>
</comment>
<reference evidence="3" key="1">
    <citation type="journal article" date="2021" name="Mol. Ecol. Resour.">
        <title>Phylogenomic analyses of the genus Drosophila reveals genomic signals of climate adaptation.</title>
        <authorList>
            <person name="Li F."/>
            <person name="Rane R.V."/>
            <person name="Luria V."/>
            <person name="Xiong Z."/>
            <person name="Chen J."/>
            <person name="Li Z."/>
            <person name="Catullo R.A."/>
            <person name="Griffin P.C."/>
            <person name="Schiffer M."/>
            <person name="Pearce S."/>
            <person name="Lee S.F."/>
            <person name="McElroy K."/>
            <person name="Stocker A."/>
            <person name="Shirriffs J."/>
            <person name="Cockerell F."/>
            <person name="Coppin C."/>
            <person name="Sgro C.M."/>
            <person name="Karger A."/>
            <person name="Cain J.W."/>
            <person name="Weber J.A."/>
            <person name="Santpere G."/>
            <person name="Kirschner M.W."/>
            <person name="Hoffmann A.A."/>
            <person name="Oakeshott J.G."/>
            <person name="Zhang G."/>
        </authorList>
    </citation>
    <scope>NUCLEOTIDE SEQUENCE</scope>
    <source>
        <strain evidence="3">BGI-SZ-2011g</strain>
    </source>
</reference>
<evidence type="ECO:0000256" key="1">
    <source>
        <dbReference type="SAM" id="SignalP"/>
    </source>
</evidence>
<proteinExistence type="predicted"/>
<dbReference type="GO" id="GO:0006457">
    <property type="term" value="P:protein folding"/>
    <property type="evidence" value="ECO:0007669"/>
    <property type="project" value="TreeGrafter"/>
</dbReference>
<dbReference type="PANTHER" id="PTHR46295:SF1">
    <property type="entry name" value="ENDOPLASMIC RETICULUM RESIDENT PROTEIN 44"/>
    <property type="match status" value="1"/>
</dbReference>
<feature type="domain" description="Thioredoxin" evidence="2">
    <location>
        <begin position="11"/>
        <end position="140"/>
    </location>
</feature>
<evidence type="ECO:0000313" key="3">
    <source>
        <dbReference type="EMBL" id="KAH8359285.1"/>
    </source>
</evidence>
<dbReference type="Pfam" id="PF13848">
    <property type="entry name" value="Thioredoxin_6"/>
    <property type="match status" value="1"/>
</dbReference>
<dbReference type="InterPro" id="IPR036249">
    <property type="entry name" value="Thioredoxin-like_sf"/>
</dbReference>
<organism evidence="3 4">
    <name type="scientific">Drosophila rubida</name>
    <dbReference type="NCBI Taxonomy" id="30044"/>
    <lineage>
        <taxon>Eukaryota</taxon>
        <taxon>Metazoa</taxon>
        <taxon>Ecdysozoa</taxon>
        <taxon>Arthropoda</taxon>
        <taxon>Hexapoda</taxon>
        <taxon>Insecta</taxon>
        <taxon>Pterygota</taxon>
        <taxon>Neoptera</taxon>
        <taxon>Endopterygota</taxon>
        <taxon>Diptera</taxon>
        <taxon>Brachycera</taxon>
        <taxon>Muscomorpha</taxon>
        <taxon>Ephydroidea</taxon>
        <taxon>Drosophilidae</taxon>
        <taxon>Drosophila</taxon>
    </lineage>
</organism>
<dbReference type="InterPro" id="IPR013766">
    <property type="entry name" value="Thioredoxin_domain"/>
</dbReference>
<dbReference type="AlphaFoldDB" id="A0AAD4JUT7"/>
<accession>A0AAD4JUT7</accession>
<dbReference type="Pfam" id="PF00085">
    <property type="entry name" value="Thioredoxin"/>
    <property type="match status" value="1"/>
</dbReference>
<dbReference type="GO" id="GO:0005793">
    <property type="term" value="C:endoplasmic reticulum-Golgi intermediate compartment"/>
    <property type="evidence" value="ECO:0007669"/>
    <property type="project" value="TreeGrafter"/>
</dbReference>
<name>A0AAD4JUT7_9MUSC</name>
<gene>
    <name evidence="3" type="ORF">KR093_005666</name>
</gene>
<dbReference type="PANTHER" id="PTHR46295">
    <property type="entry name" value="ENDOPLASMIC RETICULUM RESIDENT PROTEIN 44"/>
    <property type="match status" value="1"/>
</dbReference>
<sequence>MPLPMSRGLGALLVLLLALCRLQEPAAGEAISLTPKNLSNVTYNNDLVLVLFYTDRCTYSMTFMPIFDAAAAQLRLAFGDSGRIELAKVDCKLYPQLGNRHDVGKFPTVKIVRFGRFSKREYRGQRSQEALIEFVTKEMRDPIEEFHSLSELQQLGRQKFLMLGYFEHSNHLEYEMFRKTSLALRDQYCSFHVNFGNAGRHRIAFQKHGQAASDYEGSRTRYKELHKWALEKCQPLVRELTFDNAEEISEEGRPLMILFYHKNDVTSVQQLEKVIQAELMHELDNINFITAAAETFAALLDIDKTEAELPVIIIDSIVHMFEFPKFEDIYTPGKLKEFIQDYHSGQLHLEHHREELLAEVSNELLDNKQLGQEQETPMTVVKPHQSKIKELLPSRNRYTFVKDEL</sequence>
<dbReference type="PROSITE" id="PS51352">
    <property type="entry name" value="THIOREDOXIN_2"/>
    <property type="match status" value="1"/>
</dbReference>
<dbReference type="GO" id="GO:0003756">
    <property type="term" value="F:protein disulfide isomerase activity"/>
    <property type="evidence" value="ECO:0007669"/>
    <property type="project" value="TreeGrafter"/>
</dbReference>
<dbReference type="InterPro" id="IPR052643">
    <property type="entry name" value="ERP44"/>
</dbReference>
<keyword evidence="1" id="KW-0732">Signal</keyword>
<keyword evidence="4" id="KW-1185">Reference proteome</keyword>
<feature type="chain" id="PRO_5041981089" description="Thioredoxin domain-containing protein" evidence="1">
    <location>
        <begin position="29"/>
        <end position="405"/>
    </location>
</feature>
<dbReference type="EMBL" id="JAJJHW010003409">
    <property type="protein sequence ID" value="KAH8359285.1"/>
    <property type="molecule type" value="Genomic_DNA"/>
</dbReference>
<dbReference type="GO" id="GO:0005789">
    <property type="term" value="C:endoplasmic reticulum membrane"/>
    <property type="evidence" value="ECO:0007669"/>
    <property type="project" value="TreeGrafter"/>
</dbReference>